<keyword evidence="3" id="KW-1185">Reference proteome</keyword>
<comment type="caution">
    <text evidence="2">The sequence shown here is derived from an EMBL/GenBank/DDBJ whole genome shotgun (WGS) entry which is preliminary data.</text>
</comment>
<proteinExistence type="predicted"/>
<feature type="transmembrane region" description="Helical" evidence="1">
    <location>
        <begin position="171"/>
        <end position="189"/>
    </location>
</feature>
<dbReference type="PANTHER" id="PTHR42101">
    <property type="entry name" value="CHROMOSOME 16, WHOLE GENOME SHOTGUN SEQUENCE"/>
    <property type="match status" value="1"/>
</dbReference>
<feature type="transmembrane region" description="Helical" evidence="1">
    <location>
        <begin position="392"/>
        <end position="411"/>
    </location>
</feature>
<accession>A0ABR3PL76</accession>
<dbReference type="GeneID" id="95979244"/>
<evidence type="ECO:0000256" key="1">
    <source>
        <dbReference type="SAM" id="Phobius"/>
    </source>
</evidence>
<feature type="transmembrane region" description="Helical" evidence="1">
    <location>
        <begin position="261"/>
        <end position="278"/>
    </location>
</feature>
<keyword evidence="1" id="KW-0472">Membrane</keyword>
<protein>
    <submittedName>
        <fullName evidence="2">Uncharacterized protein</fullName>
    </submittedName>
</protein>
<dbReference type="PANTHER" id="PTHR42101:SF1">
    <property type="entry name" value="LOW TEMPERATURE REQUIREMENT A"/>
    <property type="match status" value="1"/>
</dbReference>
<keyword evidence="1" id="KW-1133">Transmembrane helix</keyword>
<organism evidence="2 3">
    <name type="scientific">Neodothiora populina</name>
    <dbReference type="NCBI Taxonomy" id="2781224"/>
    <lineage>
        <taxon>Eukaryota</taxon>
        <taxon>Fungi</taxon>
        <taxon>Dikarya</taxon>
        <taxon>Ascomycota</taxon>
        <taxon>Pezizomycotina</taxon>
        <taxon>Dothideomycetes</taxon>
        <taxon>Dothideomycetidae</taxon>
        <taxon>Dothideales</taxon>
        <taxon>Dothioraceae</taxon>
        <taxon>Neodothiora</taxon>
    </lineage>
</organism>
<feature type="transmembrane region" description="Helical" evidence="1">
    <location>
        <begin position="298"/>
        <end position="317"/>
    </location>
</feature>
<feature type="transmembrane region" description="Helical" evidence="1">
    <location>
        <begin position="72"/>
        <end position="89"/>
    </location>
</feature>
<evidence type="ECO:0000313" key="3">
    <source>
        <dbReference type="Proteomes" id="UP001562354"/>
    </source>
</evidence>
<gene>
    <name evidence="2" type="ORF">AAFC00_005545</name>
</gene>
<dbReference type="Proteomes" id="UP001562354">
    <property type="component" value="Unassembled WGS sequence"/>
</dbReference>
<dbReference type="EMBL" id="JBFMKM010000004">
    <property type="protein sequence ID" value="KAL1306901.1"/>
    <property type="molecule type" value="Genomic_DNA"/>
</dbReference>
<evidence type="ECO:0000313" key="2">
    <source>
        <dbReference type="EMBL" id="KAL1306901.1"/>
    </source>
</evidence>
<reference evidence="2 3" key="1">
    <citation type="submission" date="2024-07" db="EMBL/GenBank/DDBJ databases">
        <title>Draft sequence of the Neodothiora populina.</title>
        <authorList>
            <person name="Drown D.D."/>
            <person name="Schuette U.S."/>
            <person name="Buechlein A.B."/>
            <person name="Rusch D.R."/>
            <person name="Winton L.W."/>
            <person name="Adams G.A."/>
        </authorList>
    </citation>
    <scope>NUCLEOTIDE SEQUENCE [LARGE SCALE GENOMIC DNA]</scope>
    <source>
        <strain evidence="2 3">CPC 39397</strain>
    </source>
</reference>
<dbReference type="RefSeq" id="XP_069203173.1">
    <property type="nucleotide sequence ID" value="XM_069345345.1"/>
</dbReference>
<keyword evidence="1" id="KW-0812">Transmembrane</keyword>
<feature type="transmembrane region" description="Helical" evidence="1">
    <location>
        <begin position="338"/>
        <end position="356"/>
    </location>
</feature>
<name>A0ABR3PL76_9PEZI</name>
<feature type="transmembrane region" description="Helical" evidence="1">
    <location>
        <begin position="362"/>
        <end position="380"/>
    </location>
</feature>
<sequence>MGAELEASLLPIDGKDTIEARDQSKKYMLARLPKPVSLFSRSFSIDTFYNALLVSALSIAAFSNDFNTIDDVLQYIGFFVVTWSSWYLNTTYRCHFSGRSWVDSFAQASHCFMLFLFTASGADIHAKSHGLVNFANTPIQAVVIGSRALLLLQCMHALWQRWDDERSRTHLAFNLNLKAAALVFYVLLFKQHFQPLFCSVAVLECIIETVINAPSNDAEPSHFNLTERMETATYTMLGSSFLAFAKLLSDLLNSDRAHLEIMDFGNVVCFLPLMYLLYKLYCPHDHGHADVLKHRYTAWIIQHGPLHFGLVLSITILRRSILQHETPLATLQIGEASIGLVAVSSTLVSLALLNVLKEPSNIIQPALLVLVVFALYSPLLQPIWRDADASKLSSYALPILVTLLAGVDVLVERLSRQSSSQDEQELGLLDSASDLV</sequence>